<dbReference type="EMBL" id="BMEO01000001">
    <property type="protein sequence ID" value="GGF84072.1"/>
    <property type="molecule type" value="Genomic_DNA"/>
</dbReference>
<evidence type="ECO:0000256" key="1">
    <source>
        <dbReference type="SAM" id="SignalP"/>
    </source>
</evidence>
<feature type="domain" description="DUF4139" evidence="2">
    <location>
        <begin position="193"/>
        <end position="493"/>
    </location>
</feature>
<dbReference type="Pfam" id="PF13598">
    <property type="entry name" value="DUF4139"/>
    <property type="match status" value="1"/>
</dbReference>
<reference evidence="3" key="2">
    <citation type="submission" date="2020-09" db="EMBL/GenBank/DDBJ databases">
        <authorList>
            <person name="Sun Q."/>
            <person name="Zhou Y."/>
        </authorList>
    </citation>
    <scope>NUCLEOTIDE SEQUENCE</scope>
    <source>
        <strain evidence="3">CGMCC 1.12181</strain>
    </source>
</reference>
<protein>
    <recommendedName>
        <fullName evidence="2">DUF4139 domain-containing protein</fullName>
    </recommendedName>
</protein>
<reference evidence="3" key="1">
    <citation type="journal article" date="2014" name="Int. J. Syst. Evol. Microbiol.">
        <title>Complete genome sequence of Corynebacterium casei LMG S-19264T (=DSM 44701T), isolated from a smear-ripened cheese.</title>
        <authorList>
            <consortium name="US DOE Joint Genome Institute (JGI-PGF)"/>
            <person name="Walter F."/>
            <person name="Albersmeier A."/>
            <person name="Kalinowski J."/>
            <person name="Ruckert C."/>
        </authorList>
    </citation>
    <scope>NUCLEOTIDE SEQUENCE</scope>
    <source>
        <strain evidence="3">CGMCC 1.12181</strain>
    </source>
</reference>
<sequence>MRLLYLGCLFLVAAVVDNALAENNDSLTIYSSTVGYNINQNQHIHPQQIPGFGVVKQHKIMAFKKGRFELAYDDVSVHIDPTTVTFNTPDNPGAAVILDQNYQYDLVGSDSLLQKYIDKTIAVSYDKGGEPSRVKGQLLSTEGGLILQKDDGSLITLRDWSEISFPELPGGLLTKPTLVWLLDSKTAKEQLVAVSYQTAGMTWWADYILELDRNKDCQFNLNAWVSIINQSGKSFHDYGLKLVAGDVNRGGTTQVEYRQMPQASFMEKDAGFQEESVFEYHQYALPRAVTLPQNSTKQIQLFNPITDIQCERTLVFDPFNNQHFNRSRPVTNADYLVYVNQKETPVVAQIQFKNSDKNKLGMPLPAGRVRVNQSDSEGRLTFIGADQIDHTANKQTVALTLGNSFDVNGERRQTNFTRGKNQAQESFEIKLTNGKKIPEQVTVREHLYRWTNWSISEQSHKHNKINANSIEFNVSVPAEGEITVKYTVVYNWPDMNN</sequence>
<evidence type="ECO:0000313" key="4">
    <source>
        <dbReference type="Proteomes" id="UP000605253"/>
    </source>
</evidence>
<comment type="caution">
    <text evidence="3">The sequence shown here is derived from an EMBL/GenBank/DDBJ whole genome shotgun (WGS) entry which is preliminary data.</text>
</comment>
<dbReference type="RefSeq" id="WP_188363733.1">
    <property type="nucleotide sequence ID" value="NZ_BAABJF010000011.1"/>
</dbReference>
<organism evidence="3 4">
    <name type="scientific">Marinicella pacifica</name>
    <dbReference type="NCBI Taxonomy" id="1171543"/>
    <lineage>
        <taxon>Bacteria</taxon>
        <taxon>Pseudomonadati</taxon>
        <taxon>Pseudomonadota</taxon>
        <taxon>Gammaproteobacteria</taxon>
        <taxon>Lysobacterales</taxon>
        <taxon>Marinicellaceae</taxon>
        <taxon>Marinicella</taxon>
    </lineage>
</organism>
<keyword evidence="1" id="KW-0732">Signal</keyword>
<dbReference type="AlphaFoldDB" id="A0A917CDA1"/>
<evidence type="ECO:0000259" key="2">
    <source>
        <dbReference type="Pfam" id="PF13598"/>
    </source>
</evidence>
<feature type="chain" id="PRO_5036688505" description="DUF4139 domain-containing protein" evidence="1">
    <location>
        <begin position="22"/>
        <end position="497"/>
    </location>
</feature>
<dbReference type="PANTHER" id="PTHR38075:SF1">
    <property type="entry name" value="DUF4139 DOMAIN-CONTAINING PROTEIN"/>
    <property type="match status" value="1"/>
</dbReference>
<dbReference type="InterPro" id="IPR037291">
    <property type="entry name" value="DUF4139"/>
</dbReference>
<proteinExistence type="predicted"/>
<name>A0A917CDA1_9GAMM</name>
<dbReference type="PANTHER" id="PTHR38075">
    <property type="entry name" value="DUF4139 DOMAIN-CONTAINING PROTEIN"/>
    <property type="match status" value="1"/>
</dbReference>
<gene>
    <name evidence="3" type="ORF">GCM10011365_01260</name>
</gene>
<dbReference type="Proteomes" id="UP000605253">
    <property type="component" value="Unassembled WGS sequence"/>
</dbReference>
<keyword evidence="4" id="KW-1185">Reference proteome</keyword>
<accession>A0A917CDA1</accession>
<feature type="signal peptide" evidence="1">
    <location>
        <begin position="1"/>
        <end position="21"/>
    </location>
</feature>
<evidence type="ECO:0000313" key="3">
    <source>
        <dbReference type="EMBL" id="GGF84072.1"/>
    </source>
</evidence>